<dbReference type="VEuPathDB" id="ToxoDB:EPH_0067020"/>
<evidence type="ECO:0000256" key="1">
    <source>
        <dbReference type="SAM" id="MobiDB-lite"/>
    </source>
</evidence>
<dbReference type="GO" id="GO:0008483">
    <property type="term" value="F:transaminase activity"/>
    <property type="evidence" value="ECO:0007669"/>
    <property type="project" value="TreeGrafter"/>
</dbReference>
<evidence type="ECO:0000313" key="2">
    <source>
        <dbReference type="EMBL" id="CDI86040.1"/>
    </source>
</evidence>
<gene>
    <name evidence="2" type="ORF">EPH_0067020</name>
</gene>
<accession>U6H0T6</accession>
<dbReference type="SUPFAM" id="SSF53383">
    <property type="entry name" value="PLP-dependent transferases"/>
    <property type="match status" value="1"/>
</dbReference>
<dbReference type="AlphaFoldDB" id="U6H0T6"/>
<feature type="region of interest" description="Disordered" evidence="1">
    <location>
        <begin position="1"/>
        <end position="70"/>
    </location>
</feature>
<dbReference type="EMBL" id="HG694678">
    <property type="protein sequence ID" value="CDI86040.1"/>
    <property type="molecule type" value="Genomic_DNA"/>
</dbReference>
<dbReference type="GO" id="GO:0030170">
    <property type="term" value="F:pyridoxal phosphate binding"/>
    <property type="evidence" value="ECO:0007669"/>
    <property type="project" value="TreeGrafter"/>
</dbReference>
<dbReference type="InterPro" id="IPR015421">
    <property type="entry name" value="PyrdxlP-dep_Trfase_major"/>
</dbReference>
<dbReference type="Proteomes" id="UP000018201">
    <property type="component" value="Unassembled WGS sequence"/>
</dbReference>
<dbReference type="GO" id="GO:0000271">
    <property type="term" value="P:polysaccharide biosynthetic process"/>
    <property type="evidence" value="ECO:0007669"/>
    <property type="project" value="TreeGrafter"/>
</dbReference>
<reference evidence="2" key="1">
    <citation type="submission" date="2013-10" db="EMBL/GenBank/DDBJ databases">
        <title>Genomic analysis of the causative agents of coccidiosis in chickens.</title>
        <authorList>
            <person name="Reid A.J."/>
            <person name="Blake D."/>
            <person name="Billington K."/>
            <person name="Browne H."/>
            <person name="Dunn M."/>
            <person name="Hung S."/>
            <person name="Kawahara F."/>
            <person name="Miranda-Saavedra D."/>
            <person name="Mourier T."/>
            <person name="Nagra H."/>
            <person name="Otto T.D."/>
            <person name="Rawlings N."/>
            <person name="Sanchez A."/>
            <person name="Sanders M."/>
            <person name="Subramaniam C."/>
            <person name="Tay Y."/>
            <person name="Dear P."/>
            <person name="Doerig C."/>
            <person name="Gruber A."/>
            <person name="Parkinson J."/>
            <person name="Shirley M."/>
            <person name="Wan K.L."/>
            <person name="Berriman M."/>
            <person name="Tomley F."/>
            <person name="Pain A."/>
        </authorList>
    </citation>
    <scope>NUCLEOTIDE SEQUENCE [LARGE SCALE GENOMIC DNA]</scope>
    <source>
        <strain evidence="2">Houghton</strain>
    </source>
</reference>
<dbReference type="InterPro" id="IPR015424">
    <property type="entry name" value="PyrdxlP-dep_Trfase"/>
</dbReference>
<organism evidence="2 3">
    <name type="scientific">Eimeria praecox</name>
    <dbReference type="NCBI Taxonomy" id="51316"/>
    <lineage>
        <taxon>Eukaryota</taxon>
        <taxon>Sar</taxon>
        <taxon>Alveolata</taxon>
        <taxon>Apicomplexa</taxon>
        <taxon>Conoidasida</taxon>
        <taxon>Coccidia</taxon>
        <taxon>Eucoccidiorida</taxon>
        <taxon>Eimeriorina</taxon>
        <taxon>Eimeriidae</taxon>
        <taxon>Eimeria</taxon>
    </lineage>
</organism>
<reference evidence="2" key="2">
    <citation type="submission" date="2013-10" db="EMBL/GenBank/DDBJ databases">
        <authorList>
            <person name="Aslett M."/>
        </authorList>
    </citation>
    <scope>NUCLEOTIDE SEQUENCE [LARGE SCALE GENOMIC DNA]</scope>
    <source>
        <strain evidence="2">Houghton</strain>
    </source>
</reference>
<protein>
    <submittedName>
        <fullName evidence="2">Uncharacterized protein</fullName>
    </submittedName>
</protein>
<proteinExistence type="predicted"/>
<evidence type="ECO:0000313" key="3">
    <source>
        <dbReference type="Proteomes" id="UP000018201"/>
    </source>
</evidence>
<keyword evidence="3" id="KW-1185">Reference proteome</keyword>
<dbReference type="OrthoDB" id="416253at2759"/>
<feature type="compositionally biased region" description="Polar residues" evidence="1">
    <location>
        <begin position="7"/>
        <end position="21"/>
    </location>
</feature>
<dbReference type="Pfam" id="PF01041">
    <property type="entry name" value="DegT_DnrJ_EryC1"/>
    <property type="match status" value="1"/>
</dbReference>
<sequence length="593" mass="64997">MEGIDSLQVSTDEGSTSSSKTAEGLMTDGARSEGGQRLMGMLLESPVAPTESSVEEGQFEPVSPPSPPTPRNPLAALAVYVDVNFPSAFQMLRTAASATMEEAKAILFSGSNGRFSITRRLHQRLEELWTRPCRHLMNANFDNVRLLLGSLQHKVRRCKLGTPTLANPTGEELTISRIEEAATDLHPNAEGSSQSELSANLMDCLSSDNDAFSADSLPTAWRPVRRHDGTFIAPPLELLAAFADPRSRSITHRNRCSFTPECLELWSSTQKTASDSTVACVVGLCVRSLLDLYIQAIRSLQPALLPKGSVVLVSAVNVPMMFRVLEEHHLIVQPLDLDPHTLMPTEQSLQQGMQFWGSRVKAVLCSHLYGGLCDIQPLVDFSAKHKLLLIEDCAESFVGELYRGHPWADVSLFSFGLIKTCTAAGGGIATVRGFPSTGELFKLLRFQPNSSLLAVILKRLDSWNLKEFIEQQLRTTRFARRLQYLGFHIPGCDAAFKTFWLFPVLTPHGWTASEFEAVLRENGLFAASDATTLVCCTSLPCNASGAGYPKTAAEVMRRIVYLPVNRNSTQQQLLQVEAAVARASGCEPSMLMQ</sequence>
<dbReference type="PANTHER" id="PTHR30244">
    <property type="entry name" value="TRANSAMINASE"/>
    <property type="match status" value="1"/>
</dbReference>
<dbReference type="InterPro" id="IPR000653">
    <property type="entry name" value="DegT/StrS_aminotransferase"/>
</dbReference>
<name>U6H0T6_9EIME</name>
<dbReference type="Gene3D" id="3.40.640.10">
    <property type="entry name" value="Type I PLP-dependent aspartate aminotransferase-like (Major domain)"/>
    <property type="match status" value="1"/>
</dbReference>
<dbReference type="PANTHER" id="PTHR30244:SF34">
    <property type="entry name" value="DTDP-4-AMINO-4,6-DIDEOXYGALACTOSE TRANSAMINASE"/>
    <property type="match status" value="1"/>
</dbReference>